<dbReference type="InterPro" id="IPR004843">
    <property type="entry name" value="Calcineurin-like_PHP"/>
</dbReference>
<evidence type="ECO:0000313" key="3">
    <source>
        <dbReference type="EMBL" id="BCT76808.1"/>
    </source>
</evidence>
<dbReference type="EMBL" id="AP024525">
    <property type="protein sequence ID" value="BCT76808.1"/>
    <property type="molecule type" value="Genomic_DNA"/>
</dbReference>
<dbReference type="CDD" id="cd00838">
    <property type="entry name" value="MPP_superfamily"/>
    <property type="match status" value="1"/>
</dbReference>
<dbReference type="Pfam" id="PF00149">
    <property type="entry name" value="Metallophos"/>
    <property type="match status" value="1"/>
</dbReference>
<evidence type="ECO:0000256" key="1">
    <source>
        <dbReference type="SAM" id="SignalP"/>
    </source>
</evidence>
<dbReference type="RefSeq" id="WP_229229583.1">
    <property type="nucleotide sequence ID" value="NZ_AP024525.1"/>
</dbReference>
<dbReference type="SUPFAM" id="SSF56300">
    <property type="entry name" value="Metallo-dependent phosphatases"/>
    <property type="match status" value="1"/>
</dbReference>
<keyword evidence="1" id="KW-0732">Signal</keyword>
<feature type="domain" description="Calcineurin-like phosphoesterase" evidence="2">
    <location>
        <begin position="51"/>
        <end position="155"/>
    </location>
</feature>
<protein>
    <recommendedName>
        <fullName evidence="2">Calcineurin-like phosphoesterase domain-containing protein</fullName>
    </recommendedName>
</protein>
<dbReference type="InterPro" id="IPR029052">
    <property type="entry name" value="Metallo-depent_PP-like"/>
</dbReference>
<reference evidence="3 4" key="1">
    <citation type="journal article" date="2021" name="J. Biosci. Bioeng.">
        <title>Identification and characterization of a chc gene cluster responsible for the aromatization pathway of cyclohexanecarboxylate degradation in Sinomonas cyclohexanicum ATCC 51369.</title>
        <authorList>
            <person name="Yamamoto T."/>
            <person name="Hasegawa Y."/>
            <person name="Lau P.C.K."/>
            <person name="Iwaki H."/>
        </authorList>
    </citation>
    <scope>NUCLEOTIDE SEQUENCE [LARGE SCALE GENOMIC DNA]</scope>
    <source>
        <strain evidence="3 4">ATCC 51369</strain>
    </source>
</reference>
<keyword evidence="4" id="KW-1185">Reference proteome</keyword>
<gene>
    <name evidence="3" type="ORF">SCMU_26500</name>
</gene>
<organism evidence="3 4">
    <name type="scientific">Sinomonas cyclohexanicum</name>
    <name type="common">Corynebacterium cyclohexanicum</name>
    <dbReference type="NCBI Taxonomy" id="322009"/>
    <lineage>
        <taxon>Bacteria</taxon>
        <taxon>Bacillati</taxon>
        <taxon>Actinomycetota</taxon>
        <taxon>Actinomycetes</taxon>
        <taxon>Micrococcales</taxon>
        <taxon>Micrococcaceae</taxon>
        <taxon>Sinomonas</taxon>
    </lineage>
</organism>
<dbReference type="Proteomes" id="UP001319861">
    <property type="component" value="Chromosome"/>
</dbReference>
<dbReference type="Gene3D" id="3.60.21.10">
    <property type="match status" value="1"/>
</dbReference>
<evidence type="ECO:0000313" key="4">
    <source>
        <dbReference type="Proteomes" id="UP001319861"/>
    </source>
</evidence>
<feature type="signal peptide" evidence="1">
    <location>
        <begin position="1"/>
        <end position="34"/>
    </location>
</feature>
<accession>A0ABM7PWY4</accession>
<evidence type="ECO:0000259" key="2">
    <source>
        <dbReference type="Pfam" id="PF00149"/>
    </source>
</evidence>
<sequence>MPFRLGPTRARVAALAAMALTVPVAAALAVPAVAAPAAPAAPAGNAKAAFSFAVIGDTPYGADAFAAFPAHVAQLNADTSLDFVVHVGDIKNGSSECTDEYFAQIRADFDAFTHPLVYTPGDNEWTDCHRKNNGAYNPLERLAKIREVFFSAPGKTLGATMPVTSQADQGLPENVTFSKNRVAFAAINVPGSNNASQPWDGLGKKAETPEQAAEVQKRTDADIAEVRQTFAQAKQRNDRAVVIFQQADMFDPTYTPTANDISAFTPLVRTLITESNGFDGPVYLFNGDSHVFNQDRPLAAGSSWLTAYGVTGSADNLTRVTIDGSGRATDYLKVDVAANGKVGVAGSSSRGQTVLSWDRVSFSK</sequence>
<feature type="chain" id="PRO_5045041829" description="Calcineurin-like phosphoesterase domain-containing protein" evidence="1">
    <location>
        <begin position="35"/>
        <end position="364"/>
    </location>
</feature>
<name>A0ABM7PWY4_SINCY</name>
<proteinExistence type="predicted"/>